<comment type="subcellular location">
    <subcellularLocation>
        <location evidence="1">Cell outer membrane</location>
    </subcellularLocation>
</comment>
<evidence type="ECO:0000256" key="2">
    <source>
        <dbReference type="ARBA" id="ARBA00006275"/>
    </source>
</evidence>
<dbReference type="PROSITE" id="PS51257">
    <property type="entry name" value="PROKAR_LIPOPROTEIN"/>
    <property type="match status" value="1"/>
</dbReference>
<feature type="domain" description="RagB/SusD" evidence="6">
    <location>
        <begin position="282"/>
        <end position="549"/>
    </location>
</feature>
<evidence type="ECO:0000259" key="7">
    <source>
        <dbReference type="Pfam" id="PF14322"/>
    </source>
</evidence>
<organism evidence="8 9">
    <name type="scientific">Mucilaginibacter rubeus</name>
    <dbReference type="NCBI Taxonomy" id="2027860"/>
    <lineage>
        <taxon>Bacteria</taxon>
        <taxon>Pseudomonadati</taxon>
        <taxon>Bacteroidota</taxon>
        <taxon>Sphingobacteriia</taxon>
        <taxon>Sphingobacteriales</taxon>
        <taxon>Sphingobacteriaceae</taxon>
        <taxon>Mucilaginibacter</taxon>
    </lineage>
</organism>
<dbReference type="Pfam" id="PF07980">
    <property type="entry name" value="SusD_RagB"/>
    <property type="match status" value="1"/>
</dbReference>
<dbReference type="AlphaFoldDB" id="A0A5C1HSU6"/>
<dbReference type="GO" id="GO:0009279">
    <property type="term" value="C:cell outer membrane"/>
    <property type="evidence" value="ECO:0007669"/>
    <property type="project" value="UniProtKB-SubCell"/>
</dbReference>
<dbReference type="Pfam" id="PF14322">
    <property type="entry name" value="SusD-like_3"/>
    <property type="match status" value="1"/>
</dbReference>
<evidence type="ECO:0000256" key="1">
    <source>
        <dbReference type="ARBA" id="ARBA00004442"/>
    </source>
</evidence>
<keyword evidence="5" id="KW-0998">Cell outer membrane</keyword>
<dbReference type="InterPro" id="IPR033985">
    <property type="entry name" value="SusD-like_N"/>
</dbReference>
<dbReference type="InterPro" id="IPR012944">
    <property type="entry name" value="SusD_RagB_dom"/>
</dbReference>
<evidence type="ECO:0000256" key="3">
    <source>
        <dbReference type="ARBA" id="ARBA00022729"/>
    </source>
</evidence>
<proteinExistence type="inferred from homology"/>
<feature type="domain" description="SusD-like N-terminal" evidence="7">
    <location>
        <begin position="102"/>
        <end position="230"/>
    </location>
</feature>
<dbReference type="Proteomes" id="UP000251402">
    <property type="component" value="Chromosome"/>
</dbReference>
<evidence type="ECO:0000256" key="4">
    <source>
        <dbReference type="ARBA" id="ARBA00023136"/>
    </source>
</evidence>
<evidence type="ECO:0000313" key="8">
    <source>
        <dbReference type="EMBL" id="QEM08856.1"/>
    </source>
</evidence>
<evidence type="ECO:0000256" key="5">
    <source>
        <dbReference type="ARBA" id="ARBA00023237"/>
    </source>
</evidence>
<comment type="similarity">
    <text evidence="2">Belongs to the SusD family.</text>
</comment>
<dbReference type="Gene3D" id="1.25.40.390">
    <property type="match status" value="1"/>
</dbReference>
<dbReference type="RefSeq" id="WP_112569254.1">
    <property type="nucleotide sequence ID" value="NZ_CP043450.1"/>
</dbReference>
<dbReference type="InterPro" id="IPR011990">
    <property type="entry name" value="TPR-like_helical_dom_sf"/>
</dbReference>
<dbReference type="CDD" id="cd08977">
    <property type="entry name" value="SusD"/>
    <property type="match status" value="1"/>
</dbReference>
<gene>
    <name evidence="8" type="ORF">DEO27_002070</name>
</gene>
<sequence length="550" mass="62209">MKKIYITFSLLLLLITGFSCKKVIDLQPTSSFTTNNVWKDPSLIQVFVNQIYKESVFAFKDGGFGWGSQTDELYSNFNWCNENTYIMGQATPDNQSSSFPLNYSSTLNYWTTLYSTIQKTNLFFQNVGMADSVGHGAQLNNMKGEVHFLRALCYFELLKRFGGVPLITKVYTANDNTFTESRATYDQTRDFILTEIAAAAAILPKTYTNSSDYGKATLGAALALKSRLLLYAASPTFNTGNDVSRWQAAADAAKAVIDLNIYSLHGNATTYNTIFTDFFNSEVIFSRVFNAQVQEDRYNTLYRDLSPNGYNGYSAYNVLEQMVEDFDMADGSHFSWTANGTNPYQNREPRFYADILYNGAPFQKRSAQFYEGGLDSKTSSLSPWNASKTGYTIRKMVDESYDFNVQPYSACQWVAFRLGEIYLNYAEAEAALGNSSEALNYLNKIRVRAGMPTITATGAALTDAIRHERRIELCFEGHRFFDIRRWGMAEIGSKDALGITITPTSPANTSFTYKVTTIQKRTWVPSFYYYPIPRKEIQINPNIKQNPNYN</sequence>
<name>A0A5C1HSU6_9SPHI</name>
<dbReference type="SUPFAM" id="SSF48452">
    <property type="entry name" value="TPR-like"/>
    <property type="match status" value="1"/>
</dbReference>
<dbReference type="OrthoDB" id="5694214at2"/>
<accession>A0A5C1HSU6</accession>
<evidence type="ECO:0000259" key="6">
    <source>
        <dbReference type="Pfam" id="PF07980"/>
    </source>
</evidence>
<dbReference type="EMBL" id="CP043450">
    <property type="protein sequence ID" value="QEM08856.1"/>
    <property type="molecule type" value="Genomic_DNA"/>
</dbReference>
<dbReference type="KEGG" id="mrub:DEO27_002070"/>
<reference evidence="8" key="1">
    <citation type="submission" date="2019-08" db="EMBL/GenBank/DDBJ databases">
        <title>Comparative genome analysis confer to the adaptation heavy metal polluted environment.</title>
        <authorList>
            <person name="Li Y."/>
        </authorList>
    </citation>
    <scope>NUCLEOTIDE SEQUENCE [LARGE SCALE GENOMIC DNA]</scope>
    <source>
        <strain evidence="8">P1</strain>
    </source>
</reference>
<keyword evidence="3" id="KW-0732">Signal</keyword>
<evidence type="ECO:0000313" key="9">
    <source>
        <dbReference type="Proteomes" id="UP000251402"/>
    </source>
</evidence>
<keyword evidence="4" id="KW-0472">Membrane</keyword>
<protein>
    <submittedName>
        <fullName evidence="8">RagB/SusD family nutrient uptake outer membrane protein</fullName>
    </submittedName>
</protein>
<keyword evidence="9" id="KW-1185">Reference proteome</keyword>